<evidence type="ECO:0000313" key="2">
    <source>
        <dbReference type="Proteomes" id="UP000054538"/>
    </source>
</evidence>
<dbReference type="AlphaFoldDB" id="A0A0D0CV12"/>
<name>A0A0D0CV12_9AGAM</name>
<evidence type="ECO:0000313" key="1">
    <source>
        <dbReference type="EMBL" id="KIK79303.1"/>
    </source>
</evidence>
<dbReference type="EMBL" id="KN826316">
    <property type="protein sequence ID" value="KIK79303.1"/>
    <property type="molecule type" value="Genomic_DNA"/>
</dbReference>
<gene>
    <name evidence="1" type="ORF">PAXRUDRAFT_284583</name>
</gene>
<dbReference type="InParanoid" id="A0A0D0CV12"/>
<proteinExistence type="predicted"/>
<dbReference type="Proteomes" id="UP000054538">
    <property type="component" value="Unassembled WGS sequence"/>
</dbReference>
<reference evidence="2" key="2">
    <citation type="submission" date="2015-01" db="EMBL/GenBank/DDBJ databases">
        <title>Evolutionary Origins and Diversification of the Mycorrhizal Mutualists.</title>
        <authorList>
            <consortium name="DOE Joint Genome Institute"/>
            <consortium name="Mycorrhizal Genomics Consortium"/>
            <person name="Kohler A."/>
            <person name="Kuo A."/>
            <person name="Nagy L.G."/>
            <person name="Floudas D."/>
            <person name="Copeland A."/>
            <person name="Barry K.W."/>
            <person name="Cichocki N."/>
            <person name="Veneault-Fourrey C."/>
            <person name="LaButti K."/>
            <person name="Lindquist E.A."/>
            <person name="Lipzen A."/>
            <person name="Lundell T."/>
            <person name="Morin E."/>
            <person name="Murat C."/>
            <person name="Riley R."/>
            <person name="Ohm R."/>
            <person name="Sun H."/>
            <person name="Tunlid A."/>
            <person name="Henrissat B."/>
            <person name="Grigoriev I.V."/>
            <person name="Hibbett D.S."/>
            <person name="Martin F."/>
        </authorList>
    </citation>
    <scope>NUCLEOTIDE SEQUENCE [LARGE SCALE GENOMIC DNA]</scope>
    <source>
        <strain evidence="2">Ve08.2h10</strain>
    </source>
</reference>
<dbReference type="HOGENOM" id="CLU_2427693_0_0_1"/>
<accession>A0A0D0CV12</accession>
<reference evidence="1 2" key="1">
    <citation type="submission" date="2014-04" db="EMBL/GenBank/DDBJ databases">
        <authorList>
            <consortium name="DOE Joint Genome Institute"/>
            <person name="Kuo A."/>
            <person name="Kohler A."/>
            <person name="Jargeat P."/>
            <person name="Nagy L.G."/>
            <person name="Floudas D."/>
            <person name="Copeland A."/>
            <person name="Barry K.W."/>
            <person name="Cichocki N."/>
            <person name="Veneault-Fourrey C."/>
            <person name="LaButti K."/>
            <person name="Lindquist E.A."/>
            <person name="Lipzen A."/>
            <person name="Lundell T."/>
            <person name="Morin E."/>
            <person name="Murat C."/>
            <person name="Sun H."/>
            <person name="Tunlid A."/>
            <person name="Henrissat B."/>
            <person name="Grigoriev I.V."/>
            <person name="Hibbett D.S."/>
            <person name="Martin F."/>
            <person name="Nordberg H.P."/>
            <person name="Cantor M.N."/>
            <person name="Hua S.X."/>
        </authorList>
    </citation>
    <scope>NUCLEOTIDE SEQUENCE [LARGE SCALE GENOMIC DNA]</scope>
    <source>
        <strain evidence="1 2">Ve08.2h10</strain>
    </source>
</reference>
<sequence>MISFDGGSLQHWVASSTVSPRLNVDGQTTTRGFVNRRDYLHFCCFLSCFHPITRCGWARGLHLDQLLPLPFFSQITSDAITRCQGLGANII</sequence>
<keyword evidence="2" id="KW-1185">Reference proteome</keyword>
<protein>
    <submittedName>
        <fullName evidence="1">Uncharacterized protein</fullName>
    </submittedName>
</protein>
<organism evidence="1 2">
    <name type="scientific">Paxillus rubicundulus Ve08.2h10</name>
    <dbReference type="NCBI Taxonomy" id="930991"/>
    <lineage>
        <taxon>Eukaryota</taxon>
        <taxon>Fungi</taxon>
        <taxon>Dikarya</taxon>
        <taxon>Basidiomycota</taxon>
        <taxon>Agaricomycotina</taxon>
        <taxon>Agaricomycetes</taxon>
        <taxon>Agaricomycetidae</taxon>
        <taxon>Boletales</taxon>
        <taxon>Paxilineae</taxon>
        <taxon>Paxillaceae</taxon>
        <taxon>Paxillus</taxon>
    </lineage>
</organism>